<evidence type="ECO:0000313" key="1">
    <source>
        <dbReference type="EMBL" id="PPE70636.1"/>
    </source>
</evidence>
<dbReference type="AlphaFoldDB" id="A0A2S5T6P5"/>
<evidence type="ECO:0000313" key="2">
    <source>
        <dbReference type="Proteomes" id="UP000239406"/>
    </source>
</evidence>
<keyword evidence="2" id="KW-1185">Reference proteome</keyword>
<comment type="caution">
    <text evidence="1">The sequence shown here is derived from an EMBL/GenBank/DDBJ whole genome shotgun (WGS) entry which is preliminary data.</text>
</comment>
<dbReference type="SUPFAM" id="SSF52151">
    <property type="entry name" value="FabD/lysophospholipase-like"/>
    <property type="match status" value="1"/>
</dbReference>
<dbReference type="InterPro" id="IPR016035">
    <property type="entry name" value="Acyl_Trfase/lysoPLipase"/>
</dbReference>
<sequence length="368" mass="40984">MQALQIFAGPRARRHIAERGLSPRDIRVVAGAAGGPKGLILGPLDRHVFGHWLPGSTHTVHLIGASIGAWRMATAATRDPHRLFERLAHDYIHQEYKVEPGRSLPTADEVSRTFSRALDAFFDGEVEGVLSHPRYRVHIVTSRGRHVLRREGRWRTPLGYLGAVVCNAASRKALGAWLERVVFSSHGERLPLHLGDLRHRVVPLDARNFKPALLASCSIPFVLKAVHDIPGAPPGAYWDGGITDYHLHWNYASLLDAAQAQADGCGGLVLYPHFQRALVPGWLDKAWKARHRPTPWLDNVIVLAPRPEWVARLPNGKLPDRTDFKRYGTDTAARVRAWSQAVAESERLADEWAQWLARGAPVDDVQPL</sequence>
<dbReference type="Proteomes" id="UP000239406">
    <property type="component" value="Unassembled WGS sequence"/>
</dbReference>
<accession>A0A2S5T6P5</accession>
<proteinExistence type="predicted"/>
<gene>
    <name evidence="1" type="ORF">C1702_05685</name>
</gene>
<dbReference type="RefSeq" id="WP_104356725.1">
    <property type="nucleotide sequence ID" value="NZ_CALFFA010000021.1"/>
</dbReference>
<organism evidence="1 2">
    <name type="scientific">Caldimonas thermodepolymerans</name>
    <dbReference type="NCBI Taxonomy" id="215580"/>
    <lineage>
        <taxon>Bacteria</taxon>
        <taxon>Pseudomonadati</taxon>
        <taxon>Pseudomonadota</taxon>
        <taxon>Betaproteobacteria</taxon>
        <taxon>Burkholderiales</taxon>
        <taxon>Sphaerotilaceae</taxon>
        <taxon>Caldimonas</taxon>
    </lineage>
</organism>
<name>A0A2S5T6P5_9BURK</name>
<dbReference type="EMBL" id="PSNY01000005">
    <property type="protein sequence ID" value="PPE70636.1"/>
    <property type="molecule type" value="Genomic_DNA"/>
</dbReference>
<reference evidence="1 2" key="1">
    <citation type="submission" date="2018-02" db="EMBL/GenBank/DDBJ databases">
        <title>Reclassifiation of [Polyangium] brachysporum DSM 7029 as Guopingzhaonella breviflexa gen. nov., sp. nov., a member of the family Comamonadaceae.</title>
        <authorList>
            <person name="Tang B."/>
        </authorList>
    </citation>
    <scope>NUCLEOTIDE SEQUENCE [LARGE SCALE GENOMIC DNA]</scope>
    <source>
        <strain evidence="1 2">DSM 15344</strain>
    </source>
</reference>
<dbReference type="OrthoDB" id="8586159at2"/>
<protein>
    <submittedName>
        <fullName evidence="1">Phospholipase</fullName>
    </submittedName>
</protein>